<protein>
    <submittedName>
        <fullName evidence="5">ATP-binding cassette domain-containing protein</fullName>
    </submittedName>
</protein>
<dbReference type="GO" id="GO:0005524">
    <property type="term" value="F:ATP binding"/>
    <property type="evidence" value="ECO:0007669"/>
    <property type="project" value="UniProtKB-KW"/>
</dbReference>
<evidence type="ECO:0000259" key="4">
    <source>
        <dbReference type="PROSITE" id="PS50893"/>
    </source>
</evidence>
<keyword evidence="2" id="KW-0547">Nucleotide-binding</keyword>
<proteinExistence type="predicted"/>
<dbReference type="PROSITE" id="PS50893">
    <property type="entry name" value="ABC_TRANSPORTER_2"/>
    <property type="match status" value="1"/>
</dbReference>
<feature type="domain" description="ABC transporter" evidence="4">
    <location>
        <begin position="9"/>
        <end position="232"/>
    </location>
</feature>
<dbReference type="SMART" id="SM00382">
    <property type="entry name" value="AAA"/>
    <property type="match status" value="1"/>
</dbReference>
<dbReference type="SUPFAM" id="SSF52540">
    <property type="entry name" value="P-loop containing nucleoside triphosphate hydrolases"/>
    <property type="match status" value="1"/>
</dbReference>
<evidence type="ECO:0000256" key="1">
    <source>
        <dbReference type="ARBA" id="ARBA00022448"/>
    </source>
</evidence>
<dbReference type="Proteomes" id="UP001597180">
    <property type="component" value="Unassembled WGS sequence"/>
</dbReference>
<dbReference type="Pfam" id="PF00005">
    <property type="entry name" value="ABC_tran"/>
    <property type="match status" value="1"/>
</dbReference>
<keyword evidence="1" id="KW-0813">Transport</keyword>
<dbReference type="CDD" id="cd03230">
    <property type="entry name" value="ABC_DR_subfamily_A"/>
    <property type="match status" value="1"/>
</dbReference>
<accession>A0ABW3ULK8</accession>
<evidence type="ECO:0000256" key="3">
    <source>
        <dbReference type="ARBA" id="ARBA00022840"/>
    </source>
</evidence>
<comment type="caution">
    <text evidence="5">The sequence shown here is derived from an EMBL/GenBank/DDBJ whole genome shotgun (WGS) entry which is preliminary data.</text>
</comment>
<dbReference type="EMBL" id="JBHTLU010000015">
    <property type="protein sequence ID" value="MFD1221192.1"/>
    <property type="molecule type" value="Genomic_DNA"/>
</dbReference>
<dbReference type="InterPro" id="IPR051782">
    <property type="entry name" value="ABC_Transporter_VariousFunc"/>
</dbReference>
<evidence type="ECO:0000313" key="6">
    <source>
        <dbReference type="Proteomes" id="UP001597180"/>
    </source>
</evidence>
<dbReference type="InterPro" id="IPR003439">
    <property type="entry name" value="ABC_transporter-like_ATP-bd"/>
</dbReference>
<dbReference type="PANTHER" id="PTHR42939:SF1">
    <property type="entry name" value="ABC TRANSPORTER ATP-BINDING PROTEIN ALBC-RELATED"/>
    <property type="match status" value="1"/>
</dbReference>
<name>A0ABW3ULK8_9BACL</name>
<gene>
    <name evidence="5" type="ORF">ACFQ4B_13780</name>
</gene>
<evidence type="ECO:0000313" key="5">
    <source>
        <dbReference type="EMBL" id="MFD1221192.1"/>
    </source>
</evidence>
<keyword evidence="6" id="KW-1185">Reference proteome</keyword>
<dbReference type="Gene3D" id="3.40.50.300">
    <property type="entry name" value="P-loop containing nucleotide triphosphate hydrolases"/>
    <property type="match status" value="1"/>
</dbReference>
<dbReference type="PANTHER" id="PTHR42939">
    <property type="entry name" value="ABC TRANSPORTER ATP-BINDING PROTEIN ALBC-RELATED"/>
    <property type="match status" value="1"/>
</dbReference>
<dbReference type="InterPro" id="IPR027417">
    <property type="entry name" value="P-loop_NTPase"/>
</dbReference>
<dbReference type="RefSeq" id="WP_345590053.1">
    <property type="nucleotide sequence ID" value="NZ_BAABJG010000021.1"/>
</dbReference>
<reference evidence="6" key="1">
    <citation type="journal article" date="2019" name="Int. J. Syst. Evol. Microbiol.">
        <title>The Global Catalogue of Microorganisms (GCM) 10K type strain sequencing project: providing services to taxonomists for standard genome sequencing and annotation.</title>
        <authorList>
            <consortium name="The Broad Institute Genomics Platform"/>
            <consortium name="The Broad Institute Genome Sequencing Center for Infectious Disease"/>
            <person name="Wu L."/>
            <person name="Ma J."/>
        </authorList>
    </citation>
    <scope>NUCLEOTIDE SEQUENCE [LARGE SCALE GENOMIC DNA]</scope>
    <source>
        <strain evidence="6">CCUG 53270</strain>
    </source>
</reference>
<sequence>MELRQDPIVVFEQVRKHFYGRPAIQDISFTIPRGQIVGIMGTNGSGKSTILRLMTGLQRPSSGRVLLNGSEAKRLSARQVAFLPDRDVFYPMHTVEKSLRFYNELFPDFRLARAFSMIETFELELGKKLVHLSKGSLARLKMVLALSRQVPLVVMDEPLSGLDPLVRESIIRSVIASIDMGEQTIVMTTHEVEEVEPLLDKAMLIKEGRLLGYEDVEHIRQNYGVGLVEWMRHSAFQGLESSTM</sequence>
<dbReference type="InterPro" id="IPR003593">
    <property type="entry name" value="AAA+_ATPase"/>
</dbReference>
<organism evidence="5 6">
    <name type="scientific">Paenibacillus vulneris</name>
    <dbReference type="NCBI Taxonomy" id="1133364"/>
    <lineage>
        <taxon>Bacteria</taxon>
        <taxon>Bacillati</taxon>
        <taxon>Bacillota</taxon>
        <taxon>Bacilli</taxon>
        <taxon>Bacillales</taxon>
        <taxon>Paenibacillaceae</taxon>
        <taxon>Paenibacillus</taxon>
    </lineage>
</organism>
<evidence type="ECO:0000256" key="2">
    <source>
        <dbReference type="ARBA" id="ARBA00022741"/>
    </source>
</evidence>
<keyword evidence="3 5" id="KW-0067">ATP-binding</keyword>